<sequence>MTQPGKPITSPVPEAWYPTLAFSMLSMGLLFKLAIFFLAILKNCPLLFNTSSISFILKKKKTLCKIPIQGLGFLKIIDNHGFYILTSGRGFLFFLIRFDYK</sequence>
<feature type="transmembrane region" description="Helical" evidence="1">
    <location>
        <begin position="20"/>
        <end position="41"/>
    </location>
</feature>
<proteinExistence type="predicted"/>
<keyword evidence="1" id="KW-0812">Transmembrane</keyword>
<dbReference type="AlphaFoldDB" id="A0AA41S5Y8"/>
<evidence type="ECO:0000313" key="3">
    <source>
        <dbReference type="Proteomes" id="UP001177140"/>
    </source>
</evidence>
<evidence type="ECO:0000256" key="1">
    <source>
        <dbReference type="SAM" id="Phobius"/>
    </source>
</evidence>
<keyword evidence="3" id="KW-1185">Reference proteome</keyword>
<reference evidence="2" key="1">
    <citation type="submission" date="2022-03" db="EMBL/GenBank/DDBJ databases">
        <title>A functionally conserved STORR gene fusion in Papaver species that diverged 16.8 million years ago.</title>
        <authorList>
            <person name="Catania T."/>
        </authorList>
    </citation>
    <scope>NUCLEOTIDE SEQUENCE</scope>
    <source>
        <strain evidence="2">S-191538</strain>
    </source>
</reference>
<gene>
    <name evidence="2" type="ORF">MKW94_022117</name>
</gene>
<accession>A0AA41S5Y8</accession>
<dbReference type="EMBL" id="JAJJMA010137003">
    <property type="protein sequence ID" value="MCL7033654.1"/>
    <property type="molecule type" value="Genomic_DNA"/>
</dbReference>
<protein>
    <submittedName>
        <fullName evidence="2">Uncharacterized protein</fullName>
    </submittedName>
</protein>
<evidence type="ECO:0000313" key="2">
    <source>
        <dbReference type="EMBL" id="MCL7033654.1"/>
    </source>
</evidence>
<comment type="caution">
    <text evidence="2">The sequence shown here is derived from an EMBL/GenBank/DDBJ whole genome shotgun (WGS) entry which is preliminary data.</text>
</comment>
<keyword evidence="1" id="KW-0472">Membrane</keyword>
<organism evidence="2 3">
    <name type="scientific">Papaver nudicaule</name>
    <name type="common">Iceland poppy</name>
    <dbReference type="NCBI Taxonomy" id="74823"/>
    <lineage>
        <taxon>Eukaryota</taxon>
        <taxon>Viridiplantae</taxon>
        <taxon>Streptophyta</taxon>
        <taxon>Embryophyta</taxon>
        <taxon>Tracheophyta</taxon>
        <taxon>Spermatophyta</taxon>
        <taxon>Magnoliopsida</taxon>
        <taxon>Ranunculales</taxon>
        <taxon>Papaveraceae</taxon>
        <taxon>Papaveroideae</taxon>
        <taxon>Papaver</taxon>
    </lineage>
</organism>
<name>A0AA41S5Y8_PAPNU</name>
<dbReference type="Proteomes" id="UP001177140">
    <property type="component" value="Unassembled WGS sequence"/>
</dbReference>
<keyword evidence="1" id="KW-1133">Transmembrane helix</keyword>